<keyword evidence="11" id="KW-1185">Reference proteome</keyword>
<evidence type="ECO:0000259" key="9">
    <source>
        <dbReference type="Pfam" id="PF02224"/>
    </source>
</evidence>
<evidence type="ECO:0000256" key="3">
    <source>
        <dbReference type="ARBA" id="ARBA00022741"/>
    </source>
</evidence>
<proteinExistence type="inferred from homology"/>
<evidence type="ECO:0000313" key="11">
    <source>
        <dbReference type="Proteomes" id="UP000422108"/>
    </source>
</evidence>
<dbReference type="PANTHER" id="PTHR21299">
    <property type="entry name" value="CYTIDYLATE KINASE/PANTOATE-BETA-ALANINE LIGASE"/>
    <property type="match status" value="1"/>
</dbReference>
<dbReference type="EMBL" id="AP021879">
    <property type="protein sequence ID" value="BBO86961.1"/>
    <property type="molecule type" value="Genomic_DNA"/>
</dbReference>
<evidence type="ECO:0000256" key="5">
    <source>
        <dbReference type="ARBA" id="ARBA00022840"/>
    </source>
</evidence>
<dbReference type="Proteomes" id="UP000422108">
    <property type="component" value="Chromosome"/>
</dbReference>
<dbReference type="Pfam" id="PF02224">
    <property type="entry name" value="Cytidylate_kin"/>
    <property type="match status" value="1"/>
</dbReference>
<dbReference type="CDD" id="cd02020">
    <property type="entry name" value="CMPK"/>
    <property type="match status" value="1"/>
</dbReference>
<comment type="similarity">
    <text evidence="1 8">Belongs to the cytidylate kinase family. Type 1 subfamily.</text>
</comment>
<evidence type="ECO:0000256" key="8">
    <source>
        <dbReference type="HAMAP-Rule" id="MF_00238"/>
    </source>
</evidence>
<dbReference type="GO" id="GO:0015949">
    <property type="term" value="P:nucleobase-containing small molecule interconversion"/>
    <property type="evidence" value="ECO:0007669"/>
    <property type="project" value="TreeGrafter"/>
</dbReference>
<dbReference type="HAMAP" id="MF_00238">
    <property type="entry name" value="Cytidyl_kinase_type1"/>
    <property type="match status" value="1"/>
</dbReference>
<dbReference type="InterPro" id="IPR003136">
    <property type="entry name" value="Cytidylate_kin"/>
</dbReference>
<dbReference type="InterPro" id="IPR027417">
    <property type="entry name" value="P-loop_NTPase"/>
</dbReference>
<evidence type="ECO:0000256" key="2">
    <source>
        <dbReference type="ARBA" id="ARBA00022679"/>
    </source>
</evidence>
<reference evidence="10 11" key="1">
    <citation type="submission" date="2019-11" db="EMBL/GenBank/DDBJ databases">
        <title>Comparative genomics of hydrocarbon-degrading Desulfosarcina strains.</title>
        <authorList>
            <person name="Watanabe M."/>
            <person name="Kojima H."/>
            <person name="Fukui M."/>
        </authorList>
    </citation>
    <scope>NUCLEOTIDE SEQUENCE [LARGE SCALE GENOMIC DNA]</scope>
    <source>
        <strain evidence="11">oXyS1</strain>
    </source>
</reference>
<keyword evidence="8" id="KW-0963">Cytoplasm</keyword>
<dbReference type="NCBIfam" id="TIGR00017">
    <property type="entry name" value="cmk"/>
    <property type="match status" value="1"/>
</dbReference>
<feature type="domain" description="Cytidylate kinase" evidence="9">
    <location>
        <begin position="8"/>
        <end position="213"/>
    </location>
</feature>
<gene>
    <name evidence="8 10" type="primary">cmk</name>
    <name evidence="10" type="ORF">DSCOOX_01410</name>
</gene>
<evidence type="ECO:0000256" key="4">
    <source>
        <dbReference type="ARBA" id="ARBA00022777"/>
    </source>
</evidence>
<keyword evidence="3 8" id="KW-0547">Nucleotide-binding</keyword>
<evidence type="ECO:0000256" key="1">
    <source>
        <dbReference type="ARBA" id="ARBA00009427"/>
    </source>
</evidence>
<dbReference type="GO" id="GO:0036430">
    <property type="term" value="F:CMP kinase activity"/>
    <property type="evidence" value="ECO:0007669"/>
    <property type="project" value="RHEA"/>
</dbReference>
<dbReference type="GO" id="GO:0005524">
    <property type="term" value="F:ATP binding"/>
    <property type="evidence" value="ECO:0007669"/>
    <property type="project" value="UniProtKB-UniRule"/>
</dbReference>
<dbReference type="GO" id="GO:0005829">
    <property type="term" value="C:cytosol"/>
    <property type="evidence" value="ECO:0007669"/>
    <property type="project" value="TreeGrafter"/>
</dbReference>
<dbReference type="RefSeq" id="WP_155308460.1">
    <property type="nucleotide sequence ID" value="NZ_AP021879.1"/>
</dbReference>
<evidence type="ECO:0000256" key="7">
    <source>
        <dbReference type="ARBA" id="ARBA00048478"/>
    </source>
</evidence>
<feature type="binding site" evidence="8">
    <location>
        <begin position="12"/>
        <end position="20"/>
    </location>
    <ligand>
        <name>ATP</name>
        <dbReference type="ChEBI" id="CHEBI:30616"/>
    </ligand>
</feature>
<protein>
    <recommendedName>
        <fullName evidence="8">Cytidylate kinase</fullName>
        <shortName evidence="8">CK</shortName>
        <ecNumber evidence="8">2.7.4.25</ecNumber>
    </recommendedName>
    <alternativeName>
        <fullName evidence="8">Cytidine monophosphate kinase</fullName>
        <shortName evidence="8">CMP kinase</shortName>
    </alternativeName>
</protein>
<keyword evidence="2 8" id="KW-0808">Transferase</keyword>
<dbReference type="AlphaFoldDB" id="A0A5K8A3D9"/>
<keyword evidence="4 8" id="KW-0418">Kinase</keyword>
<dbReference type="GO" id="GO:0006220">
    <property type="term" value="P:pyrimidine nucleotide metabolic process"/>
    <property type="evidence" value="ECO:0007669"/>
    <property type="project" value="UniProtKB-UniRule"/>
</dbReference>
<dbReference type="GO" id="GO:0036431">
    <property type="term" value="F:dCMP kinase activity"/>
    <property type="evidence" value="ECO:0007669"/>
    <property type="project" value="InterPro"/>
</dbReference>
<dbReference type="InterPro" id="IPR011994">
    <property type="entry name" value="Cytidylate_kinase_dom"/>
</dbReference>
<evidence type="ECO:0000313" key="10">
    <source>
        <dbReference type="EMBL" id="BBO86961.1"/>
    </source>
</evidence>
<dbReference type="Gene3D" id="3.40.50.300">
    <property type="entry name" value="P-loop containing nucleotide triphosphate hydrolases"/>
    <property type="match status" value="1"/>
</dbReference>
<dbReference type="SUPFAM" id="SSF52540">
    <property type="entry name" value="P-loop containing nucleoside triphosphate hydrolases"/>
    <property type="match status" value="1"/>
</dbReference>
<sequence length="219" mass="23798">MTATMLLITIDGPAGAGKTTVSKLLAEKLGYRYLDTGALYRAVAVAAQFAGVSAEDDQRLDQLCANLRIHMAADRLFLDGEDVTERLRSPEITMLASAVSARPVVRSALFGIQREIGRSAGVVAEGRDMGTVVFPEADVKFFLDASVRQRAQRRFGQYSDKGQSLAVIEKDIRRRDENDSQRDIAPLKPAADALTIDSSSMTAGQVVDLMMSHVLPLLK</sequence>
<comment type="subcellular location">
    <subcellularLocation>
        <location evidence="8">Cytoplasm</location>
    </subcellularLocation>
</comment>
<evidence type="ECO:0000256" key="6">
    <source>
        <dbReference type="ARBA" id="ARBA00047615"/>
    </source>
</evidence>
<comment type="catalytic activity">
    <reaction evidence="7 8">
        <text>CMP + ATP = CDP + ADP</text>
        <dbReference type="Rhea" id="RHEA:11600"/>
        <dbReference type="ChEBI" id="CHEBI:30616"/>
        <dbReference type="ChEBI" id="CHEBI:58069"/>
        <dbReference type="ChEBI" id="CHEBI:60377"/>
        <dbReference type="ChEBI" id="CHEBI:456216"/>
        <dbReference type="EC" id="2.7.4.25"/>
    </reaction>
</comment>
<dbReference type="EC" id="2.7.4.25" evidence="8"/>
<name>A0A5K8A3D9_9BACT</name>
<comment type="catalytic activity">
    <reaction evidence="6 8">
        <text>dCMP + ATP = dCDP + ADP</text>
        <dbReference type="Rhea" id="RHEA:25094"/>
        <dbReference type="ChEBI" id="CHEBI:30616"/>
        <dbReference type="ChEBI" id="CHEBI:57566"/>
        <dbReference type="ChEBI" id="CHEBI:58593"/>
        <dbReference type="ChEBI" id="CHEBI:456216"/>
        <dbReference type="EC" id="2.7.4.25"/>
    </reaction>
</comment>
<accession>A0A5K8A3D9</accession>
<dbReference type="PANTHER" id="PTHR21299:SF2">
    <property type="entry name" value="CYTIDYLATE KINASE"/>
    <property type="match status" value="1"/>
</dbReference>
<keyword evidence="5 8" id="KW-0067">ATP-binding</keyword>
<organism evidence="10 11">
    <name type="scientific">Desulfosarcina ovata subsp. ovata</name>
    <dbReference type="NCBI Taxonomy" id="2752305"/>
    <lineage>
        <taxon>Bacteria</taxon>
        <taxon>Pseudomonadati</taxon>
        <taxon>Thermodesulfobacteriota</taxon>
        <taxon>Desulfobacteria</taxon>
        <taxon>Desulfobacterales</taxon>
        <taxon>Desulfosarcinaceae</taxon>
        <taxon>Desulfosarcina</taxon>
    </lineage>
</organism>